<dbReference type="Gramene" id="OIT36130">
    <property type="protein sequence ID" value="OIT36130"/>
    <property type="gene ID" value="A4A49_24163"/>
</dbReference>
<protein>
    <submittedName>
        <fullName evidence="1">Uncharacterized protein</fullName>
    </submittedName>
</protein>
<dbReference type="AlphaFoldDB" id="A0A314L3D7"/>
<organism evidence="1 2">
    <name type="scientific">Nicotiana attenuata</name>
    <name type="common">Coyote tobacco</name>
    <dbReference type="NCBI Taxonomy" id="49451"/>
    <lineage>
        <taxon>Eukaryota</taxon>
        <taxon>Viridiplantae</taxon>
        <taxon>Streptophyta</taxon>
        <taxon>Embryophyta</taxon>
        <taxon>Tracheophyta</taxon>
        <taxon>Spermatophyta</taxon>
        <taxon>Magnoliopsida</taxon>
        <taxon>eudicotyledons</taxon>
        <taxon>Gunneridae</taxon>
        <taxon>Pentapetalae</taxon>
        <taxon>asterids</taxon>
        <taxon>lamiids</taxon>
        <taxon>Solanales</taxon>
        <taxon>Solanaceae</taxon>
        <taxon>Nicotianoideae</taxon>
        <taxon>Nicotianeae</taxon>
        <taxon>Nicotiana</taxon>
    </lineage>
</organism>
<reference evidence="1" key="1">
    <citation type="submission" date="2016-11" db="EMBL/GenBank/DDBJ databases">
        <title>The genome of Nicotiana attenuata.</title>
        <authorList>
            <person name="Xu S."/>
            <person name="Brockmoeller T."/>
            <person name="Gaquerel E."/>
            <person name="Navarro A."/>
            <person name="Kuhl H."/>
            <person name="Gase K."/>
            <person name="Ling Z."/>
            <person name="Zhou W."/>
            <person name="Kreitzer C."/>
            <person name="Stanke M."/>
            <person name="Tang H."/>
            <person name="Lyons E."/>
            <person name="Pandey P."/>
            <person name="Pandey S.P."/>
            <person name="Timmermann B."/>
            <person name="Baldwin I.T."/>
        </authorList>
    </citation>
    <scope>NUCLEOTIDE SEQUENCE [LARGE SCALE GENOMIC DNA]</scope>
    <source>
        <strain evidence="1">UT</strain>
    </source>
</reference>
<proteinExistence type="predicted"/>
<evidence type="ECO:0000313" key="1">
    <source>
        <dbReference type="EMBL" id="OIT36130.1"/>
    </source>
</evidence>
<keyword evidence="2" id="KW-1185">Reference proteome</keyword>
<evidence type="ECO:0000313" key="2">
    <source>
        <dbReference type="Proteomes" id="UP000187609"/>
    </source>
</evidence>
<name>A0A314L3D7_NICAT</name>
<dbReference type="Proteomes" id="UP000187609">
    <property type="component" value="Unassembled WGS sequence"/>
</dbReference>
<sequence>MKGKRRKKWELIPDPPLFLSRGLNMENLIYFCALAPLLREGLGQRVIGIWEGKLGFEWVIGFGQIWV</sequence>
<accession>A0A314L3D7</accession>
<dbReference type="EMBL" id="MJEQ01000468">
    <property type="protein sequence ID" value="OIT36130.1"/>
    <property type="molecule type" value="Genomic_DNA"/>
</dbReference>
<gene>
    <name evidence="1" type="ORF">A4A49_24163</name>
</gene>
<comment type="caution">
    <text evidence="1">The sequence shown here is derived from an EMBL/GenBank/DDBJ whole genome shotgun (WGS) entry which is preliminary data.</text>
</comment>